<protein>
    <submittedName>
        <fullName evidence="1">Uncharacterized protein</fullName>
    </submittedName>
</protein>
<sequence>MKVGEQIQVYVRTFPGGEWLFEFEPAQARVDNLQPLICTIVEEPDEESEAEFSAGTKVFVLKDEKLGFIGAFGVG</sequence>
<evidence type="ECO:0000313" key="2">
    <source>
        <dbReference type="Proteomes" id="UP000008461"/>
    </source>
</evidence>
<dbReference type="RefSeq" id="WP_013763471.1">
    <property type="nucleotide sequence ID" value="NC_015510.1"/>
</dbReference>
<evidence type="ECO:0000313" key="1">
    <source>
        <dbReference type="EMBL" id="AEE48916.1"/>
    </source>
</evidence>
<dbReference type="EMBL" id="CP002691">
    <property type="protein sequence ID" value="AEE48916.1"/>
    <property type="molecule type" value="Genomic_DNA"/>
</dbReference>
<accession>F4KQ90</accession>
<reference evidence="1 2" key="1">
    <citation type="journal article" date="2011" name="Stand. Genomic Sci.">
        <title>Complete genome sequence of Haliscomenobacter hydrossis type strain (O).</title>
        <authorList>
            <consortium name="US DOE Joint Genome Institute (JGI-PGF)"/>
            <person name="Daligault H."/>
            <person name="Lapidus A."/>
            <person name="Zeytun A."/>
            <person name="Nolan M."/>
            <person name="Lucas S."/>
            <person name="Del Rio T.G."/>
            <person name="Tice H."/>
            <person name="Cheng J.F."/>
            <person name="Tapia R."/>
            <person name="Han C."/>
            <person name="Goodwin L."/>
            <person name="Pitluck S."/>
            <person name="Liolios K."/>
            <person name="Pagani I."/>
            <person name="Ivanova N."/>
            <person name="Huntemann M."/>
            <person name="Mavromatis K."/>
            <person name="Mikhailova N."/>
            <person name="Pati A."/>
            <person name="Chen A."/>
            <person name="Palaniappan K."/>
            <person name="Land M."/>
            <person name="Hauser L."/>
            <person name="Brambilla E.M."/>
            <person name="Rohde M."/>
            <person name="Verbarg S."/>
            <person name="Goker M."/>
            <person name="Bristow J."/>
            <person name="Eisen J.A."/>
            <person name="Markowitz V."/>
            <person name="Hugenholtz P."/>
            <person name="Kyrpides N.C."/>
            <person name="Klenk H.P."/>
            <person name="Woyke T."/>
        </authorList>
    </citation>
    <scope>NUCLEOTIDE SEQUENCE [LARGE SCALE GENOMIC DNA]</scope>
    <source>
        <strain evidence="2">ATCC 27775 / DSM 1100 / LMG 10767 / O</strain>
    </source>
</reference>
<organism evidence="1 2">
    <name type="scientific">Haliscomenobacter hydrossis (strain ATCC 27775 / DSM 1100 / LMG 10767 / O)</name>
    <dbReference type="NCBI Taxonomy" id="760192"/>
    <lineage>
        <taxon>Bacteria</taxon>
        <taxon>Pseudomonadati</taxon>
        <taxon>Bacteroidota</taxon>
        <taxon>Saprospiria</taxon>
        <taxon>Saprospirales</taxon>
        <taxon>Haliscomenobacteraceae</taxon>
        <taxon>Haliscomenobacter</taxon>
    </lineage>
</organism>
<dbReference type="HOGENOM" id="CLU_2665997_0_0_10"/>
<proteinExistence type="predicted"/>
<name>F4KQ90_HALH1</name>
<dbReference type="AlphaFoldDB" id="F4KQ90"/>
<gene>
    <name evidence="1" type="ordered locus">Halhy_1017</name>
</gene>
<dbReference type="STRING" id="760192.Halhy_1017"/>
<dbReference type="Proteomes" id="UP000008461">
    <property type="component" value="Chromosome"/>
</dbReference>
<dbReference type="KEGG" id="hhy:Halhy_1017"/>
<reference key="2">
    <citation type="submission" date="2011-04" db="EMBL/GenBank/DDBJ databases">
        <title>Complete sequence of chromosome of Haliscomenobacter hydrossis DSM 1100.</title>
        <authorList>
            <consortium name="US DOE Joint Genome Institute (JGI-PGF)"/>
            <person name="Lucas S."/>
            <person name="Han J."/>
            <person name="Lapidus A."/>
            <person name="Bruce D."/>
            <person name="Goodwin L."/>
            <person name="Pitluck S."/>
            <person name="Peters L."/>
            <person name="Kyrpides N."/>
            <person name="Mavromatis K."/>
            <person name="Ivanova N."/>
            <person name="Ovchinnikova G."/>
            <person name="Pagani I."/>
            <person name="Daligault H."/>
            <person name="Detter J.C."/>
            <person name="Han C."/>
            <person name="Land M."/>
            <person name="Hauser L."/>
            <person name="Markowitz V."/>
            <person name="Cheng J.-F."/>
            <person name="Hugenholtz P."/>
            <person name="Woyke T."/>
            <person name="Wu D."/>
            <person name="Verbarg S."/>
            <person name="Frueling A."/>
            <person name="Brambilla E."/>
            <person name="Klenk H.-P."/>
            <person name="Eisen J.A."/>
        </authorList>
    </citation>
    <scope>NUCLEOTIDE SEQUENCE</scope>
    <source>
        <strain>DSM 1100</strain>
    </source>
</reference>
<keyword evidence="2" id="KW-1185">Reference proteome</keyword>